<name>A0AAJ0MUL8_9PEZI</name>
<dbReference type="RefSeq" id="XP_062696003.1">
    <property type="nucleotide sequence ID" value="XM_062834642.1"/>
</dbReference>
<organism evidence="1 2">
    <name type="scientific">Neurospora hispaniola</name>
    <dbReference type="NCBI Taxonomy" id="588809"/>
    <lineage>
        <taxon>Eukaryota</taxon>
        <taxon>Fungi</taxon>
        <taxon>Dikarya</taxon>
        <taxon>Ascomycota</taxon>
        <taxon>Pezizomycotina</taxon>
        <taxon>Sordariomycetes</taxon>
        <taxon>Sordariomycetidae</taxon>
        <taxon>Sordariales</taxon>
        <taxon>Sordariaceae</taxon>
        <taxon>Neurospora</taxon>
    </lineage>
</organism>
<dbReference type="GeneID" id="87872264"/>
<dbReference type="Proteomes" id="UP001285908">
    <property type="component" value="Unassembled WGS sequence"/>
</dbReference>
<protein>
    <submittedName>
        <fullName evidence="1">Uncharacterized protein</fullName>
    </submittedName>
</protein>
<evidence type="ECO:0000313" key="1">
    <source>
        <dbReference type="EMBL" id="KAK3497739.1"/>
    </source>
</evidence>
<dbReference type="AlphaFoldDB" id="A0AAJ0MUL8"/>
<proteinExistence type="predicted"/>
<sequence>YKVAANIKRINVPKYKLNNIIIFNIKNYTISRLVAKLLPRFEGPFYVIKVNSYSLELLLLTNIKVTYIINISRVKPYIEDLLG</sequence>
<evidence type="ECO:0000313" key="2">
    <source>
        <dbReference type="Proteomes" id="UP001285908"/>
    </source>
</evidence>
<keyword evidence="2" id="KW-1185">Reference proteome</keyword>
<comment type="caution">
    <text evidence="1">The sequence shown here is derived from an EMBL/GenBank/DDBJ whole genome shotgun (WGS) entry which is preliminary data.</text>
</comment>
<reference evidence="1 2" key="1">
    <citation type="journal article" date="2023" name="Mol. Phylogenet. Evol.">
        <title>Genome-scale phylogeny and comparative genomics of the fungal order Sordariales.</title>
        <authorList>
            <person name="Hensen N."/>
            <person name="Bonometti L."/>
            <person name="Westerberg I."/>
            <person name="Brannstrom I.O."/>
            <person name="Guillou S."/>
            <person name="Cros-Aarteil S."/>
            <person name="Calhoun S."/>
            <person name="Haridas S."/>
            <person name="Kuo A."/>
            <person name="Mondo S."/>
            <person name="Pangilinan J."/>
            <person name="Riley R."/>
            <person name="LaButti K."/>
            <person name="Andreopoulos B."/>
            <person name="Lipzen A."/>
            <person name="Chen C."/>
            <person name="Yan M."/>
            <person name="Daum C."/>
            <person name="Ng V."/>
            <person name="Clum A."/>
            <person name="Steindorff A."/>
            <person name="Ohm R.A."/>
            <person name="Martin F."/>
            <person name="Silar P."/>
            <person name="Natvig D.O."/>
            <person name="Lalanne C."/>
            <person name="Gautier V."/>
            <person name="Ament-Velasquez S.L."/>
            <person name="Kruys A."/>
            <person name="Hutchinson M.I."/>
            <person name="Powell A.J."/>
            <person name="Barry K."/>
            <person name="Miller A.N."/>
            <person name="Grigoriev I.V."/>
            <person name="Debuchy R."/>
            <person name="Gladieux P."/>
            <person name="Hiltunen Thoren M."/>
            <person name="Johannesson H."/>
        </authorList>
    </citation>
    <scope>NUCLEOTIDE SEQUENCE [LARGE SCALE GENOMIC DNA]</scope>
    <source>
        <strain evidence="1 2">FGSC 10403</strain>
    </source>
</reference>
<gene>
    <name evidence="1" type="ORF">B0T23DRAFT_311540</name>
</gene>
<dbReference type="EMBL" id="JAULSX010000002">
    <property type="protein sequence ID" value="KAK3497739.1"/>
    <property type="molecule type" value="Genomic_DNA"/>
</dbReference>
<accession>A0AAJ0MUL8</accession>
<feature type="non-terminal residue" evidence="1">
    <location>
        <position position="1"/>
    </location>
</feature>